<organism evidence="2 3">
    <name type="scientific">Trichomalopsis sarcophagae</name>
    <dbReference type="NCBI Taxonomy" id="543379"/>
    <lineage>
        <taxon>Eukaryota</taxon>
        <taxon>Metazoa</taxon>
        <taxon>Ecdysozoa</taxon>
        <taxon>Arthropoda</taxon>
        <taxon>Hexapoda</taxon>
        <taxon>Insecta</taxon>
        <taxon>Pterygota</taxon>
        <taxon>Neoptera</taxon>
        <taxon>Endopterygota</taxon>
        <taxon>Hymenoptera</taxon>
        <taxon>Apocrita</taxon>
        <taxon>Proctotrupomorpha</taxon>
        <taxon>Chalcidoidea</taxon>
        <taxon>Pteromalidae</taxon>
        <taxon>Pteromalinae</taxon>
        <taxon>Trichomalopsis</taxon>
    </lineage>
</organism>
<name>A0A232F6A5_9HYME</name>
<evidence type="ECO:0000313" key="3">
    <source>
        <dbReference type="Proteomes" id="UP000215335"/>
    </source>
</evidence>
<reference evidence="2 3" key="1">
    <citation type="journal article" date="2017" name="Curr. Biol.">
        <title>The Evolution of Venom by Co-option of Single-Copy Genes.</title>
        <authorList>
            <person name="Martinson E.O."/>
            <person name="Mrinalini"/>
            <person name="Kelkar Y.D."/>
            <person name="Chang C.H."/>
            <person name="Werren J.H."/>
        </authorList>
    </citation>
    <scope>NUCLEOTIDE SEQUENCE [LARGE SCALE GENOMIC DNA]</scope>
    <source>
        <strain evidence="2 3">Alberta</strain>
        <tissue evidence="2">Whole body</tissue>
    </source>
</reference>
<evidence type="ECO:0000313" key="2">
    <source>
        <dbReference type="EMBL" id="OXU26102.1"/>
    </source>
</evidence>
<dbReference type="Proteomes" id="UP000215335">
    <property type="component" value="Unassembled WGS sequence"/>
</dbReference>
<comment type="caution">
    <text evidence="2">The sequence shown here is derived from an EMBL/GenBank/DDBJ whole genome shotgun (WGS) entry which is preliminary data.</text>
</comment>
<sequence>MDVDDANLKDGDSAYAEQCATTHPTQTFTIAIPASQPTIGIQKKKFEKGKCPQKHPLPRRIQSTYVSKHNSFVIHFKAHSSTLVSSSHPHLPKSFNDPTPRHKSQQFSDRSSVIAEEPLREGDGNGDLLKSSSGMLLLPGCPDSPEGRVVEDNKLQPSFNSKDL</sequence>
<gene>
    <name evidence="2" type="ORF">TSAR_010514</name>
</gene>
<proteinExistence type="predicted"/>
<feature type="compositionally biased region" description="Basic and acidic residues" evidence="1">
    <location>
        <begin position="145"/>
        <end position="154"/>
    </location>
</feature>
<dbReference type="EMBL" id="NNAY01000876">
    <property type="protein sequence ID" value="OXU26102.1"/>
    <property type="molecule type" value="Genomic_DNA"/>
</dbReference>
<dbReference type="AlphaFoldDB" id="A0A232F6A5"/>
<feature type="region of interest" description="Disordered" evidence="1">
    <location>
        <begin position="83"/>
        <end position="164"/>
    </location>
</feature>
<accession>A0A232F6A5</accession>
<evidence type="ECO:0000256" key="1">
    <source>
        <dbReference type="SAM" id="MobiDB-lite"/>
    </source>
</evidence>
<keyword evidence="3" id="KW-1185">Reference proteome</keyword>
<feature type="compositionally biased region" description="Polar residues" evidence="1">
    <location>
        <begin position="155"/>
        <end position="164"/>
    </location>
</feature>
<protein>
    <submittedName>
        <fullName evidence="2">Uncharacterized protein</fullName>
    </submittedName>
</protein>